<evidence type="ECO:0000256" key="8">
    <source>
        <dbReference type="ARBA" id="ARBA00023242"/>
    </source>
</evidence>
<dbReference type="PROSITE" id="PS50157">
    <property type="entry name" value="ZINC_FINGER_C2H2_2"/>
    <property type="match status" value="7"/>
</dbReference>
<keyword evidence="5" id="KW-0862">Zinc</keyword>
<dbReference type="GO" id="GO:0005654">
    <property type="term" value="C:nucleoplasm"/>
    <property type="evidence" value="ECO:0007669"/>
    <property type="project" value="TreeGrafter"/>
</dbReference>
<evidence type="ECO:0000256" key="5">
    <source>
        <dbReference type="ARBA" id="ARBA00022833"/>
    </source>
</evidence>
<dbReference type="GO" id="GO:0000978">
    <property type="term" value="F:RNA polymerase II cis-regulatory region sequence-specific DNA binding"/>
    <property type="evidence" value="ECO:0007669"/>
    <property type="project" value="TreeGrafter"/>
</dbReference>
<evidence type="ECO:0000256" key="3">
    <source>
        <dbReference type="ARBA" id="ARBA00022737"/>
    </source>
</evidence>
<protein>
    <recommendedName>
        <fullName evidence="10">C2H2-type domain-containing protein</fullName>
    </recommendedName>
</protein>
<reference evidence="11" key="1">
    <citation type="submission" date="2021-12" db="EMBL/GenBank/DDBJ databases">
        <authorList>
            <person name="King R."/>
        </authorList>
    </citation>
    <scope>NUCLEOTIDE SEQUENCE</scope>
</reference>
<evidence type="ECO:0000256" key="6">
    <source>
        <dbReference type="ARBA" id="ARBA00023015"/>
    </source>
</evidence>
<evidence type="ECO:0000259" key="10">
    <source>
        <dbReference type="PROSITE" id="PS50157"/>
    </source>
</evidence>
<name>A0A9N9R4V5_9NEOP</name>
<keyword evidence="12" id="KW-1185">Reference proteome</keyword>
<dbReference type="GO" id="GO:0001227">
    <property type="term" value="F:DNA-binding transcription repressor activity, RNA polymerase II-specific"/>
    <property type="evidence" value="ECO:0007669"/>
    <property type="project" value="TreeGrafter"/>
</dbReference>
<comment type="subcellular location">
    <subcellularLocation>
        <location evidence="1">Nucleus</location>
    </subcellularLocation>
</comment>
<dbReference type="InterPro" id="IPR036236">
    <property type="entry name" value="Znf_C2H2_sf"/>
</dbReference>
<evidence type="ECO:0000313" key="11">
    <source>
        <dbReference type="EMBL" id="CAG9789594.1"/>
    </source>
</evidence>
<proteinExistence type="predicted"/>
<keyword evidence="8" id="KW-0539">Nucleus</keyword>
<sequence length="343" mass="40554">MAIARRNAETIVKYTTAYPFKLPECALVCVYCREEYEDPSSFREHMRYLHSEVKVRVAFSHIPEGYIKIDCTDLSCRICSETCLSIETMVTHLVEVHNKNIDVNHDMGVQPFTFHKDMWMCAICDAKLSTLRTLSRHTQSHFLKYTCEQCGKSYFTSSSLKHHLYYCQIGDLRICVKCKKTFKTLEARRIHVNESPRCWPFTCKNCGERFMTATLKKEHRAKAHGEQSRTYVCPECREIFPDRMKYRVHFVITHTEEYFSCSCGKKFDTKNNLEKHRVVHTKEKLFPCTSCPKAFSRKKNLVQHMWIHSEVKRFECVQCNKKFNQRVTYKTHMKSYHPDVEIS</sequence>
<dbReference type="SUPFAM" id="SSF57667">
    <property type="entry name" value="beta-beta-alpha zinc fingers"/>
    <property type="match status" value="4"/>
</dbReference>
<dbReference type="AlphaFoldDB" id="A0A9N9R4V5"/>
<evidence type="ECO:0000256" key="2">
    <source>
        <dbReference type="ARBA" id="ARBA00022723"/>
    </source>
</evidence>
<dbReference type="FunFam" id="3.30.160.60:FF:000100">
    <property type="entry name" value="Zinc finger 45-like"/>
    <property type="match status" value="2"/>
</dbReference>
<evidence type="ECO:0000256" key="1">
    <source>
        <dbReference type="ARBA" id="ARBA00004123"/>
    </source>
</evidence>
<dbReference type="PANTHER" id="PTHR24399">
    <property type="entry name" value="ZINC FINGER AND BTB DOMAIN-CONTAINING"/>
    <property type="match status" value="1"/>
</dbReference>
<reference evidence="11" key="2">
    <citation type="submission" date="2022-10" db="EMBL/GenBank/DDBJ databases">
        <authorList>
            <consortium name="ENA_rothamsted_submissions"/>
            <consortium name="culmorum"/>
            <person name="King R."/>
        </authorList>
    </citation>
    <scope>NUCLEOTIDE SEQUENCE</scope>
</reference>
<feature type="domain" description="C2H2-type" evidence="10">
    <location>
        <begin position="286"/>
        <end position="313"/>
    </location>
</feature>
<feature type="domain" description="C2H2-type" evidence="10">
    <location>
        <begin position="231"/>
        <end position="259"/>
    </location>
</feature>
<evidence type="ECO:0000256" key="9">
    <source>
        <dbReference type="PROSITE-ProRule" id="PRU00042"/>
    </source>
</evidence>
<dbReference type="PROSITE" id="PS00028">
    <property type="entry name" value="ZINC_FINGER_C2H2_1"/>
    <property type="match status" value="5"/>
</dbReference>
<feature type="domain" description="C2H2-type" evidence="10">
    <location>
        <begin position="27"/>
        <end position="55"/>
    </location>
</feature>
<feature type="domain" description="C2H2-type" evidence="10">
    <location>
        <begin position="201"/>
        <end position="229"/>
    </location>
</feature>
<dbReference type="PANTHER" id="PTHR24399:SF54">
    <property type="entry name" value="GASTRULA ZINC FINGER PROTEIN XLCGF26.1-LIKE-RELATED"/>
    <property type="match status" value="1"/>
</dbReference>
<feature type="domain" description="C2H2-type" evidence="10">
    <location>
        <begin position="314"/>
        <end position="337"/>
    </location>
</feature>
<dbReference type="Gene3D" id="3.30.160.60">
    <property type="entry name" value="Classic Zinc Finger"/>
    <property type="match status" value="5"/>
</dbReference>
<dbReference type="Pfam" id="PF00096">
    <property type="entry name" value="zf-C2H2"/>
    <property type="match status" value="3"/>
</dbReference>
<dbReference type="EMBL" id="OU893351">
    <property type="protein sequence ID" value="CAG9789594.1"/>
    <property type="molecule type" value="Genomic_DNA"/>
</dbReference>
<keyword evidence="7" id="KW-0804">Transcription</keyword>
<dbReference type="Proteomes" id="UP001153714">
    <property type="component" value="Chromosome 20"/>
</dbReference>
<feature type="domain" description="C2H2-type" evidence="10">
    <location>
        <begin position="145"/>
        <end position="173"/>
    </location>
</feature>
<accession>A0A9N9R4V5</accession>
<gene>
    <name evidence="11" type="ORF">DIATSA_LOCUS7313</name>
</gene>
<dbReference type="OrthoDB" id="1405595at2759"/>
<keyword evidence="6" id="KW-0805">Transcription regulation</keyword>
<dbReference type="GO" id="GO:0008270">
    <property type="term" value="F:zinc ion binding"/>
    <property type="evidence" value="ECO:0007669"/>
    <property type="project" value="UniProtKB-KW"/>
</dbReference>
<evidence type="ECO:0000313" key="12">
    <source>
        <dbReference type="Proteomes" id="UP001153714"/>
    </source>
</evidence>
<evidence type="ECO:0000256" key="7">
    <source>
        <dbReference type="ARBA" id="ARBA00023163"/>
    </source>
</evidence>
<evidence type="ECO:0000256" key="4">
    <source>
        <dbReference type="ARBA" id="ARBA00022771"/>
    </source>
</evidence>
<keyword evidence="2" id="KW-0479">Metal-binding</keyword>
<dbReference type="InterPro" id="IPR013087">
    <property type="entry name" value="Znf_C2H2_type"/>
</dbReference>
<dbReference type="SMART" id="SM00355">
    <property type="entry name" value="ZnF_C2H2"/>
    <property type="match status" value="10"/>
</dbReference>
<keyword evidence="4 9" id="KW-0863">Zinc-finger</keyword>
<feature type="domain" description="C2H2-type" evidence="10">
    <location>
        <begin position="259"/>
        <end position="285"/>
    </location>
</feature>
<keyword evidence="3" id="KW-0677">Repeat</keyword>
<organism evidence="11 12">
    <name type="scientific">Diatraea saccharalis</name>
    <name type="common">sugarcane borer</name>
    <dbReference type="NCBI Taxonomy" id="40085"/>
    <lineage>
        <taxon>Eukaryota</taxon>
        <taxon>Metazoa</taxon>
        <taxon>Ecdysozoa</taxon>
        <taxon>Arthropoda</taxon>
        <taxon>Hexapoda</taxon>
        <taxon>Insecta</taxon>
        <taxon>Pterygota</taxon>
        <taxon>Neoptera</taxon>
        <taxon>Endopterygota</taxon>
        <taxon>Lepidoptera</taxon>
        <taxon>Glossata</taxon>
        <taxon>Ditrysia</taxon>
        <taxon>Pyraloidea</taxon>
        <taxon>Crambidae</taxon>
        <taxon>Crambinae</taxon>
        <taxon>Diatraea</taxon>
    </lineage>
</organism>